<dbReference type="PANTHER" id="PTHR31650:SF1">
    <property type="entry name" value="WAX ESTER SYNTHASE_DIACYLGLYCEROL ACYLTRANSFERASE 4-RELATED"/>
    <property type="match status" value="1"/>
</dbReference>
<evidence type="ECO:0000256" key="1">
    <source>
        <dbReference type="ARBA" id="ARBA00004771"/>
    </source>
</evidence>
<dbReference type="PANTHER" id="PTHR31650">
    <property type="entry name" value="O-ACYLTRANSFERASE (WSD1-LIKE) FAMILY PROTEIN"/>
    <property type="match status" value="1"/>
</dbReference>
<evidence type="ECO:0000259" key="12">
    <source>
        <dbReference type="Pfam" id="PF06974"/>
    </source>
</evidence>
<keyword evidence="14" id="KW-1185">Reference proteome</keyword>
<dbReference type="InterPro" id="IPR009721">
    <property type="entry name" value="O-acyltransferase_WSD1_C"/>
</dbReference>
<keyword evidence="7" id="KW-0319">Glycerol metabolism</keyword>
<dbReference type="EC" id="2.3.1.20" evidence="4"/>
<dbReference type="Pfam" id="PF06974">
    <property type="entry name" value="WS_DGAT_C"/>
    <property type="match status" value="1"/>
</dbReference>
<evidence type="ECO:0000256" key="3">
    <source>
        <dbReference type="ARBA" id="ARBA00009587"/>
    </source>
</evidence>
<comment type="catalytic activity">
    <reaction evidence="10">
        <text>an acyl-CoA + a 1,2-diacyl-sn-glycerol = a triacyl-sn-glycerol + CoA</text>
        <dbReference type="Rhea" id="RHEA:10868"/>
        <dbReference type="ChEBI" id="CHEBI:17815"/>
        <dbReference type="ChEBI" id="CHEBI:57287"/>
        <dbReference type="ChEBI" id="CHEBI:58342"/>
        <dbReference type="ChEBI" id="CHEBI:64615"/>
        <dbReference type="EC" id="2.3.1.20"/>
    </reaction>
</comment>
<keyword evidence="9 13" id="KW-0012">Acyltransferase</keyword>
<comment type="pathway">
    <text evidence="2">Lipid metabolism.</text>
</comment>
<proteinExistence type="inferred from homology"/>
<evidence type="ECO:0000313" key="14">
    <source>
        <dbReference type="Proteomes" id="UP001206895"/>
    </source>
</evidence>
<name>A0ABT1HCF8_9NOCA</name>
<protein>
    <recommendedName>
        <fullName evidence="4">diacylglycerol O-acyltransferase</fullName>
        <ecNumber evidence="4">2.3.1.20</ecNumber>
    </recommendedName>
</protein>
<dbReference type="RefSeq" id="WP_253660977.1">
    <property type="nucleotide sequence ID" value="NZ_BAAAJQ010000001.1"/>
</dbReference>
<organism evidence="13 14">
    <name type="scientific">Williamsia maris</name>
    <dbReference type="NCBI Taxonomy" id="72806"/>
    <lineage>
        <taxon>Bacteria</taxon>
        <taxon>Bacillati</taxon>
        <taxon>Actinomycetota</taxon>
        <taxon>Actinomycetes</taxon>
        <taxon>Mycobacteriales</taxon>
        <taxon>Nocardiaceae</taxon>
        <taxon>Williamsia</taxon>
    </lineage>
</organism>
<dbReference type="SUPFAM" id="SSF52777">
    <property type="entry name" value="CoA-dependent acyltransferases"/>
    <property type="match status" value="1"/>
</dbReference>
<dbReference type="Pfam" id="PF03007">
    <property type="entry name" value="WS_DGAT_cat"/>
    <property type="match status" value="1"/>
</dbReference>
<evidence type="ECO:0000256" key="10">
    <source>
        <dbReference type="ARBA" id="ARBA00048109"/>
    </source>
</evidence>
<feature type="domain" description="O-acyltransferase WSD1 C-terminal" evidence="12">
    <location>
        <begin position="305"/>
        <end position="453"/>
    </location>
</feature>
<evidence type="ECO:0000256" key="7">
    <source>
        <dbReference type="ARBA" id="ARBA00022798"/>
    </source>
</evidence>
<dbReference type="EMBL" id="JAMTCJ010000002">
    <property type="protein sequence ID" value="MCP2175945.1"/>
    <property type="molecule type" value="Genomic_DNA"/>
</dbReference>
<feature type="domain" description="O-acyltransferase WSD1-like N-terminal" evidence="11">
    <location>
        <begin position="4"/>
        <end position="264"/>
    </location>
</feature>
<evidence type="ECO:0000259" key="11">
    <source>
        <dbReference type="Pfam" id="PF03007"/>
    </source>
</evidence>
<dbReference type="InterPro" id="IPR045034">
    <property type="entry name" value="O-acyltransferase_WSD1-like"/>
</dbReference>
<keyword evidence="8" id="KW-0443">Lipid metabolism</keyword>
<comment type="caution">
    <text evidence="13">The sequence shown here is derived from an EMBL/GenBank/DDBJ whole genome shotgun (WGS) entry which is preliminary data.</text>
</comment>
<dbReference type="GO" id="GO:0016746">
    <property type="term" value="F:acyltransferase activity"/>
    <property type="evidence" value="ECO:0007669"/>
    <property type="project" value="UniProtKB-KW"/>
</dbReference>
<evidence type="ECO:0000256" key="9">
    <source>
        <dbReference type="ARBA" id="ARBA00023315"/>
    </source>
</evidence>
<evidence type="ECO:0000256" key="8">
    <source>
        <dbReference type="ARBA" id="ARBA00023098"/>
    </source>
</evidence>
<accession>A0ABT1HCF8</accession>
<evidence type="ECO:0000256" key="2">
    <source>
        <dbReference type="ARBA" id="ARBA00005189"/>
    </source>
</evidence>
<comment type="similarity">
    <text evidence="3">Belongs to the long-chain O-acyltransferase family.</text>
</comment>
<evidence type="ECO:0000256" key="6">
    <source>
        <dbReference type="ARBA" id="ARBA00022679"/>
    </source>
</evidence>
<dbReference type="Proteomes" id="UP001206895">
    <property type="component" value="Unassembled WGS sequence"/>
</dbReference>
<dbReference type="InterPro" id="IPR004255">
    <property type="entry name" value="O-acyltransferase_WSD1_N"/>
</dbReference>
<evidence type="ECO:0000256" key="4">
    <source>
        <dbReference type="ARBA" id="ARBA00013244"/>
    </source>
</evidence>
<evidence type="ECO:0000256" key="5">
    <source>
        <dbReference type="ARBA" id="ARBA00022516"/>
    </source>
</evidence>
<gene>
    <name evidence="13" type="ORF">LX13_001764</name>
</gene>
<comment type="pathway">
    <text evidence="1">Glycerolipid metabolism; triacylglycerol biosynthesis.</text>
</comment>
<keyword evidence="5" id="KW-0444">Lipid biosynthesis</keyword>
<reference evidence="13 14" key="1">
    <citation type="submission" date="2022-06" db="EMBL/GenBank/DDBJ databases">
        <title>Genomic Encyclopedia of Archaeal and Bacterial Type Strains, Phase II (KMG-II): from individual species to whole genera.</title>
        <authorList>
            <person name="Goeker M."/>
        </authorList>
    </citation>
    <scope>NUCLEOTIDE SEQUENCE [LARGE SCALE GENOMIC DNA]</scope>
    <source>
        <strain evidence="13 14">DSM 44693</strain>
    </source>
</reference>
<keyword evidence="6" id="KW-0808">Transferase</keyword>
<sequence>MKQLASRDAAYLYLGDAHRTSTIVSCWVVAERHGAPATISADQVVGRMATAASQADVFAAVLVRLPLDIDLPYWRLDPDFDVRDHIVFHHDVADWSQARDRLSDIAARPLDRRRPLWRIDILVDVEGMPGRTGLSTVVAMMFHHAAFDGVTFAHLTNTYLDDAPFPWPYDAEANRIGSDVVARSRLTTRALVRQPVMWGRCVRALTQAVAEARRSPQPPLKASSTPTVFGDPVRGVRRTDYTILSLTDVKAIKNRIPGAKVNDVLLSIIGGAMVAHTGVDASTSRSLVALVPVSTRTLDAAGAVNQFVPTMVDMHTDEARPEVRIAAIARSSQDAKAAAMASALGQGAGLLNVMPALLLRVVGVIARLVGRVVPSSVRSPADAVVANVYSPYSINSMFGMPVVGGFGIQPLDTPTLAHGVYSRDDQLFISVTTDSAVLADQTPYLDAIAGSFARHLRILEGDG</sequence>
<evidence type="ECO:0000313" key="13">
    <source>
        <dbReference type="EMBL" id="MCP2175945.1"/>
    </source>
</evidence>